<dbReference type="InterPro" id="IPR029063">
    <property type="entry name" value="SAM-dependent_MTases_sf"/>
</dbReference>
<dbReference type="PANTHER" id="PTHR12303:SF13">
    <property type="match status" value="1"/>
</dbReference>
<evidence type="ECO:0008006" key="4">
    <source>
        <dbReference type="Google" id="ProtNLM"/>
    </source>
</evidence>
<keyword evidence="1" id="KW-0732">Signal</keyword>
<sequence>MLISRSTLTIMILNMRACLLALCIRLGVQLLAAASAIDGEVQPQLDQNQGQHILPGVGYGVELPILSGLQTDPITLRHLEEKDRLLGRLAKCHGNFDVHHPRWRLLKTLWSFSKYRDFSKSEVQRWRDLYKSTSKQQKETLEAVVQYRDKLNTIEHLIDRNALVCDGIVEHALGFYGIEGKELQEFIRDQEKAGQSPDRISVQQSLKHYVRDWAKEGAHERDSAFPCVRETLETLYPDRNSGNSSSADRPTRVLLPGAGLGALGHEVASLGGQFGFEVVQNEWSTYMIAAYRYLEARSAPGSVVFHPFIDSLSHHATNANMMAPVRTPEEQFDASSVLMVEGDFTQVFSDAAGTYDVIITHFFLDTARNLMSYLETIHQLLRPGGYWINFGPLLYGTGPFVQLSLEEIVLVSEAMGFDFQDLPETYGEQSLPGTAGALSKVRSKYAAYGFDERELKRNAYMAQAWLARKVR</sequence>
<dbReference type="PANTHER" id="PTHR12303">
    <property type="entry name" value="CARNOSINE N-METHYLTRANSFERASE"/>
    <property type="match status" value="1"/>
</dbReference>
<dbReference type="Gene3D" id="3.40.50.150">
    <property type="entry name" value="Vaccinia Virus protein VP39"/>
    <property type="match status" value="1"/>
</dbReference>
<dbReference type="Pfam" id="PF07942">
    <property type="entry name" value="CARME"/>
    <property type="match status" value="1"/>
</dbReference>
<gene>
    <name evidence="2" type="ORF">SLS62_005836</name>
</gene>
<dbReference type="SUPFAM" id="SSF53335">
    <property type="entry name" value="S-adenosyl-L-methionine-dependent methyltransferases"/>
    <property type="match status" value="1"/>
</dbReference>
<dbReference type="SMART" id="SM01296">
    <property type="entry name" value="N2227"/>
    <property type="match status" value="1"/>
</dbReference>
<dbReference type="Proteomes" id="UP001320420">
    <property type="component" value="Unassembled WGS sequence"/>
</dbReference>
<evidence type="ECO:0000256" key="1">
    <source>
        <dbReference type="SAM" id="SignalP"/>
    </source>
</evidence>
<comment type="caution">
    <text evidence="2">The sequence shown here is derived from an EMBL/GenBank/DDBJ whole genome shotgun (WGS) entry which is preliminary data.</text>
</comment>
<dbReference type="AlphaFoldDB" id="A0AAN9YSI7"/>
<dbReference type="GO" id="GO:0008757">
    <property type="term" value="F:S-adenosylmethionine-dependent methyltransferase activity"/>
    <property type="evidence" value="ECO:0007669"/>
    <property type="project" value="InterPro"/>
</dbReference>
<proteinExistence type="predicted"/>
<dbReference type="EMBL" id="JAKJXP020000040">
    <property type="protein sequence ID" value="KAK7752300.1"/>
    <property type="molecule type" value="Genomic_DNA"/>
</dbReference>
<protein>
    <recommendedName>
        <fullName evidence="4">Carnosine N-methyltransferase</fullName>
    </recommendedName>
</protein>
<keyword evidence="3" id="KW-1185">Reference proteome</keyword>
<feature type="signal peptide" evidence="1">
    <location>
        <begin position="1"/>
        <end position="33"/>
    </location>
</feature>
<evidence type="ECO:0000313" key="2">
    <source>
        <dbReference type="EMBL" id="KAK7752300.1"/>
    </source>
</evidence>
<name>A0AAN9YSI7_9PEZI</name>
<feature type="chain" id="PRO_5042945522" description="Carnosine N-methyltransferase" evidence="1">
    <location>
        <begin position="34"/>
        <end position="471"/>
    </location>
</feature>
<dbReference type="InterPro" id="IPR012901">
    <property type="entry name" value="CARME"/>
</dbReference>
<accession>A0AAN9YSI7</accession>
<reference evidence="2 3" key="1">
    <citation type="submission" date="2024-02" db="EMBL/GenBank/DDBJ databases">
        <title>De novo assembly and annotation of 12 fungi associated with fruit tree decline syndrome in Ontario, Canada.</title>
        <authorList>
            <person name="Sulman M."/>
            <person name="Ellouze W."/>
            <person name="Ilyukhin E."/>
        </authorList>
    </citation>
    <scope>NUCLEOTIDE SEQUENCE [LARGE SCALE GENOMIC DNA]</scope>
    <source>
        <strain evidence="2 3">M11/M66-122</strain>
    </source>
</reference>
<dbReference type="CDD" id="cd02440">
    <property type="entry name" value="AdoMet_MTases"/>
    <property type="match status" value="1"/>
</dbReference>
<evidence type="ECO:0000313" key="3">
    <source>
        <dbReference type="Proteomes" id="UP001320420"/>
    </source>
</evidence>
<organism evidence="2 3">
    <name type="scientific">Diatrype stigma</name>
    <dbReference type="NCBI Taxonomy" id="117547"/>
    <lineage>
        <taxon>Eukaryota</taxon>
        <taxon>Fungi</taxon>
        <taxon>Dikarya</taxon>
        <taxon>Ascomycota</taxon>
        <taxon>Pezizomycotina</taxon>
        <taxon>Sordariomycetes</taxon>
        <taxon>Xylariomycetidae</taxon>
        <taxon>Xylariales</taxon>
        <taxon>Diatrypaceae</taxon>
        <taxon>Diatrype</taxon>
    </lineage>
</organism>